<comment type="caution">
    <text evidence="2">The sequence shown here is derived from an EMBL/GenBank/DDBJ whole genome shotgun (WGS) entry which is preliminary data.</text>
</comment>
<reference evidence="2 3" key="1">
    <citation type="journal article" date="2019" name="Int. J. Syst. Evol. Microbiol.">
        <title>The Global Catalogue of Microorganisms (GCM) 10K type strain sequencing project: providing services to taxonomists for standard genome sequencing and annotation.</title>
        <authorList>
            <consortium name="The Broad Institute Genomics Platform"/>
            <consortium name="The Broad Institute Genome Sequencing Center for Infectious Disease"/>
            <person name="Wu L."/>
            <person name="Ma J."/>
        </authorList>
    </citation>
    <scope>NUCLEOTIDE SEQUENCE [LARGE SCALE GENOMIC DNA]</scope>
    <source>
        <strain evidence="2 3">SYNS20</strain>
    </source>
</reference>
<feature type="transmembrane region" description="Helical" evidence="1">
    <location>
        <begin position="154"/>
        <end position="173"/>
    </location>
</feature>
<dbReference type="RefSeq" id="WP_284063785.1">
    <property type="nucleotide sequence ID" value="NZ_CP126159.1"/>
</dbReference>
<evidence type="ECO:0000313" key="3">
    <source>
        <dbReference type="Proteomes" id="UP001596443"/>
    </source>
</evidence>
<feature type="transmembrane region" description="Helical" evidence="1">
    <location>
        <begin position="85"/>
        <end position="105"/>
    </location>
</feature>
<accession>A0ABD5T7Q9</accession>
<dbReference type="AlphaFoldDB" id="A0ABD5T7Q9"/>
<dbReference type="InterPro" id="IPR007404">
    <property type="entry name" value="YdjM-like"/>
</dbReference>
<feature type="transmembrane region" description="Helical" evidence="1">
    <location>
        <begin position="60"/>
        <end position="78"/>
    </location>
</feature>
<keyword evidence="1" id="KW-1133">Transmembrane helix</keyword>
<dbReference type="GeneID" id="81211322"/>
<keyword evidence="1" id="KW-0812">Transmembrane</keyword>
<keyword evidence="1" id="KW-0472">Membrane</keyword>
<feature type="transmembrane region" description="Helical" evidence="1">
    <location>
        <begin position="117"/>
        <end position="142"/>
    </location>
</feature>
<organism evidence="2 3">
    <name type="scientific">Halobaculum halobium</name>
    <dbReference type="NCBI Taxonomy" id="3032281"/>
    <lineage>
        <taxon>Archaea</taxon>
        <taxon>Methanobacteriati</taxon>
        <taxon>Methanobacteriota</taxon>
        <taxon>Stenosarchaea group</taxon>
        <taxon>Halobacteria</taxon>
        <taxon>Halobacteriales</taxon>
        <taxon>Haloferacaceae</taxon>
        <taxon>Halobaculum</taxon>
    </lineage>
</organism>
<keyword evidence="3" id="KW-1185">Reference proteome</keyword>
<proteinExistence type="predicted"/>
<dbReference type="EMBL" id="JBHSWX010000001">
    <property type="protein sequence ID" value="MFC6784606.1"/>
    <property type="molecule type" value="Genomic_DNA"/>
</dbReference>
<keyword evidence="2" id="KW-0378">Hydrolase</keyword>
<name>A0ABD5T7Q9_9EURY</name>
<evidence type="ECO:0000256" key="1">
    <source>
        <dbReference type="SAM" id="Phobius"/>
    </source>
</evidence>
<dbReference type="Pfam" id="PF04307">
    <property type="entry name" value="YdjM"/>
    <property type="match status" value="1"/>
</dbReference>
<protein>
    <submittedName>
        <fullName evidence="2">Metal-dependent hydrolase</fullName>
    </submittedName>
</protein>
<sequence length="192" mass="20182">MFPWDHLAIGYVAVSLLFRIRGRRVGALACAALALGSQFPDLVDKPLAWAFTVLPGGTTLAHSVFVAVPLSAAVYVLARHRARASVGAAFGVAYVLHLPADLLYGPLATGDPIRVGAVLWPLVSTPGTAAGGGLLSNTIYFITRYYAYLDSPRAIGFLLLEVGLILAALALWVDDGTPGLREASTAARRVLA</sequence>
<dbReference type="GO" id="GO:0016787">
    <property type="term" value="F:hydrolase activity"/>
    <property type="evidence" value="ECO:0007669"/>
    <property type="project" value="UniProtKB-KW"/>
</dbReference>
<dbReference type="Proteomes" id="UP001596443">
    <property type="component" value="Unassembled WGS sequence"/>
</dbReference>
<evidence type="ECO:0000313" key="2">
    <source>
        <dbReference type="EMBL" id="MFC6784606.1"/>
    </source>
</evidence>
<gene>
    <name evidence="2" type="ORF">ACFQFD_00975</name>
</gene>